<proteinExistence type="predicted"/>
<comment type="caution">
    <text evidence="1">The sequence shown here is derived from an EMBL/GenBank/DDBJ whole genome shotgun (WGS) entry which is preliminary data.</text>
</comment>
<accession>A0AA40TUD2</accession>
<sequence>MLLWRADADAQELGDSLLFEVANDDALLAQFRSQGCSIVLRVAGEDEVGCRWQHFKALALQLFDQRLAAFDDLVARRLEVLAILESCRTTHIGHTVQRIRVEAVLDPLQRFDQIRMPHRQADTQTGQRARL</sequence>
<gene>
    <name evidence="1" type="ORF">ALO43_200024</name>
</gene>
<reference evidence="1 2" key="1">
    <citation type="submission" date="2015-09" db="EMBL/GenBank/DDBJ databases">
        <title>Genome announcement of multiple Pseudomonas syringae strains.</title>
        <authorList>
            <person name="Thakur S."/>
            <person name="Wang P.W."/>
            <person name="Gong Y."/>
            <person name="Weir B.S."/>
            <person name="Guttman D.S."/>
        </authorList>
    </citation>
    <scope>NUCLEOTIDE SEQUENCE [LARGE SCALE GENOMIC DNA]</scope>
    <source>
        <strain evidence="1 2">ICMP9151</strain>
    </source>
</reference>
<evidence type="ECO:0000313" key="1">
    <source>
        <dbReference type="EMBL" id="KPY97261.1"/>
    </source>
</evidence>
<dbReference type="Proteomes" id="UP000050523">
    <property type="component" value="Unassembled WGS sequence"/>
</dbReference>
<organism evidence="1 2">
    <name type="scientific">Pseudomonas tremae</name>
    <dbReference type="NCBI Taxonomy" id="200454"/>
    <lineage>
        <taxon>Bacteria</taxon>
        <taxon>Pseudomonadati</taxon>
        <taxon>Pseudomonadota</taxon>
        <taxon>Gammaproteobacteria</taxon>
        <taxon>Pseudomonadales</taxon>
        <taxon>Pseudomonadaceae</taxon>
        <taxon>Pseudomonas</taxon>
    </lineage>
</organism>
<dbReference type="AlphaFoldDB" id="A0AA40TUD2"/>
<evidence type="ECO:0000313" key="2">
    <source>
        <dbReference type="Proteomes" id="UP000050523"/>
    </source>
</evidence>
<protein>
    <submittedName>
        <fullName evidence="1">Regulator</fullName>
    </submittedName>
</protein>
<name>A0AA40TUD2_9PSED</name>
<dbReference type="EMBL" id="LJRO01000290">
    <property type="protein sequence ID" value="KPY97261.1"/>
    <property type="molecule type" value="Genomic_DNA"/>
</dbReference>